<feature type="compositionally biased region" description="Basic and acidic residues" evidence="1">
    <location>
        <begin position="101"/>
        <end position="128"/>
    </location>
</feature>
<dbReference type="AlphaFoldDB" id="A0AAN9BI56"/>
<keyword evidence="3" id="KW-1185">Reference proteome</keyword>
<feature type="compositionally biased region" description="Polar residues" evidence="1">
    <location>
        <begin position="154"/>
        <end position="166"/>
    </location>
</feature>
<evidence type="ECO:0000313" key="2">
    <source>
        <dbReference type="EMBL" id="KAK7105922.1"/>
    </source>
</evidence>
<comment type="caution">
    <text evidence="2">The sequence shown here is derived from an EMBL/GenBank/DDBJ whole genome shotgun (WGS) entry which is preliminary data.</text>
</comment>
<organism evidence="2 3">
    <name type="scientific">Littorina saxatilis</name>
    <dbReference type="NCBI Taxonomy" id="31220"/>
    <lineage>
        <taxon>Eukaryota</taxon>
        <taxon>Metazoa</taxon>
        <taxon>Spiralia</taxon>
        <taxon>Lophotrochozoa</taxon>
        <taxon>Mollusca</taxon>
        <taxon>Gastropoda</taxon>
        <taxon>Caenogastropoda</taxon>
        <taxon>Littorinimorpha</taxon>
        <taxon>Littorinoidea</taxon>
        <taxon>Littorinidae</taxon>
        <taxon>Littorina</taxon>
    </lineage>
</organism>
<name>A0AAN9BI56_9CAEN</name>
<reference evidence="2 3" key="1">
    <citation type="submission" date="2024-02" db="EMBL/GenBank/DDBJ databases">
        <title>Chromosome-scale genome assembly of the rough periwinkle Littorina saxatilis.</title>
        <authorList>
            <person name="De Jode A."/>
            <person name="Faria R."/>
            <person name="Formenti G."/>
            <person name="Sims Y."/>
            <person name="Smith T.P."/>
            <person name="Tracey A."/>
            <person name="Wood J.M.D."/>
            <person name="Zagrodzka Z.B."/>
            <person name="Johannesson K."/>
            <person name="Butlin R.K."/>
            <person name="Leder E.H."/>
        </authorList>
    </citation>
    <scope>NUCLEOTIDE SEQUENCE [LARGE SCALE GENOMIC DNA]</scope>
    <source>
        <strain evidence="2">Snail1</strain>
        <tissue evidence="2">Muscle</tissue>
    </source>
</reference>
<sequence>MAALKALVQRIFGFGKEKNENKTVLAKPQRNHPYDEVTDEQLDENRRTPPSSPPRHHPYDEVTDEQLNQKRKAAPRVHPYDEVSDAVLQENRSKPQPARRHNYDQIDLDRTMSKVKNDVPSNGRKDDNPALNYVDVVLPAGMSESDVRAKKEAQSTVYSEVRASTSAGGGSKS</sequence>
<dbReference type="Proteomes" id="UP001374579">
    <property type="component" value="Unassembled WGS sequence"/>
</dbReference>
<feature type="region of interest" description="Disordered" evidence="1">
    <location>
        <begin position="17"/>
        <end position="173"/>
    </location>
</feature>
<dbReference type="EMBL" id="JBAMIC010000007">
    <property type="protein sequence ID" value="KAK7105922.1"/>
    <property type="molecule type" value="Genomic_DNA"/>
</dbReference>
<evidence type="ECO:0000256" key="1">
    <source>
        <dbReference type="SAM" id="MobiDB-lite"/>
    </source>
</evidence>
<protein>
    <submittedName>
        <fullName evidence="2">Uncharacterized protein</fullName>
    </submittedName>
</protein>
<gene>
    <name evidence="2" type="ORF">V1264_017241</name>
</gene>
<evidence type="ECO:0000313" key="3">
    <source>
        <dbReference type="Proteomes" id="UP001374579"/>
    </source>
</evidence>
<proteinExistence type="predicted"/>
<accession>A0AAN9BI56</accession>